<dbReference type="SUPFAM" id="SSF56176">
    <property type="entry name" value="FAD-binding/transporter-associated domain-like"/>
    <property type="match status" value="1"/>
</dbReference>
<name>A0AA41RPD6_PAPNU</name>
<dbReference type="InterPro" id="IPR036318">
    <property type="entry name" value="FAD-bd_PCMH-like_sf"/>
</dbReference>
<dbReference type="GO" id="GO:0050660">
    <property type="term" value="F:flavin adenine dinucleotide binding"/>
    <property type="evidence" value="ECO:0007669"/>
    <property type="project" value="InterPro"/>
</dbReference>
<proteinExistence type="inferred from homology"/>
<keyword evidence="2" id="KW-0560">Oxidoreductase</keyword>
<gene>
    <name evidence="4" type="ORF">MKW94_004435</name>
</gene>
<reference evidence="4" key="1">
    <citation type="submission" date="2022-03" db="EMBL/GenBank/DDBJ databases">
        <title>A functionally conserved STORR gene fusion in Papaver species that diverged 16.8 million years ago.</title>
        <authorList>
            <person name="Catania T."/>
        </authorList>
    </citation>
    <scope>NUCLEOTIDE SEQUENCE</scope>
    <source>
        <strain evidence="4">S-191538</strain>
    </source>
</reference>
<accession>A0AA41RPD6</accession>
<feature type="domain" description="L-gulonolactone oxidase 2-like C-terminal" evidence="3">
    <location>
        <begin position="331"/>
        <end position="350"/>
    </location>
</feature>
<keyword evidence="5" id="KW-1185">Reference proteome</keyword>
<evidence type="ECO:0000313" key="5">
    <source>
        <dbReference type="Proteomes" id="UP001177140"/>
    </source>
</evidence>
<protein>
    <recommendedName>
        <fullName evidence="3">L-gulonolactone oxidase 2-like C-terminal domain-containing protein</fullName>
    </recommendedName>
</protein>
<dbReference type="GO" id="GO:0016491">
    <property type="term" value="F:oxidoreductase activity"/>
    <property type="evidence" value="ECO:0007669"/>
    <property type="project" value="UniProtKB-KW"/>
</dbReference>
<comment type="similarity">
    <text evidence="1">Belongs to the oxygen-dependent FAD-linked oxidoreductase family.</text>
</comment>
<dbReference type="EMBL" id="JAJJMA010031504">
    <property type="protein sequence ID" value="MCL7024187.1"/>
    <property type="molecule type" value="Genomic_DNA"/>
</dbReference>
<dbReference type="InterPro" id="IPR055154">
    <property type="entry name" value="GULLO2-like_C"/>
</dbReference>
<dbReference type="InterPro" id="IPR016169">
    <property type="entry name" value="FAD-bd_PCMH_sub2"/>
</dbReference>
<dbReference type="Pfam" id="PF22906">
    <property type="entry name" value="GULLO2-like_3rd"/>
    <property type="match status" value="1"/>
</dbReference>
<dbReference type="PANTHER" id="PTHR13878:SF125">
    <property type="entry name" value="L-GULONOLACTONE OXIDASE 3"/>
    <property type="match status" value="1"/>
</dbReference>
<evidence type="ECO:0000313" key="4">
    <source>
        <dbReference type="EMBL" id="MCL7024187.1"/>
    </source>
</evidence>
<sequence>MASFRIWLSILFSFIFSTWDLTVIIKTDRPLLTKTNAMPPPSPVECDRNDCTLYNAYGVWDDRKDCRVQSVMYPETEEELLLAVAEANKKELKVKINMTVTVDSGVGLRNLIDKVEEAGLSLVGSPYWEGLSIGGILSTGAHGRAKEGQFMIIANGLRNNDVNFTRYPVVGSQGRMQASGSCLYSPKLTQSTCVWDRRIKGLFFLRIWSCISSFKIWRLHSLKHLRAQELDSCGIGPIPANQTRYKFSELDSDSMRFVKTSNAYLGQSEDSVAVDFTYYRANDPLTPRMNKDKYPKFSKFLEAKKVLDPGNMFSTELLDEIVFGKETANFDGCAMEGQCICSDDTHCNPRLRANQALYILKLKFAGLHMYFGSTLVNINTNQTFAFYPDDPQLGIQ</sequence>
<dbReference type="PANTHER" id="PTHR13878">
    <property type="entry name" value="GULONOLACTONE OXIDASE"/>
    <property type="match status" value="1"/>
</dbReference>
<evidence type="ECO:0000256" key="2">
    <source>
        <dbReference type="ARBA" id="ARBA00023002"/>
    </source>
</evidence>
<evidence type="ECO:0000259" key="3">
    <source>
        <dbReference type="Pfam" id="PF22906"/>
    </source>
</evidence>
<comment type="caution">
    <text evidence="4">The sequence shown here is derived from an EMBL/GenBank/DDBJ whole genome shotgun (WGS) entry which is preliminary data.</text>
</comment>
<evidence type="ECO:0000256" key="1">
    <source>
        <dbReference type="ARBA" id="ARBA00005466"/>
    </source>
</evidence>
<dbReference type="AlphaFoldDB" id="A0AA41RPD6"/>
<dbReference type="Proteomes" id="UP001177140">
    <property type="component" value="Unassembled WGS sequence"/>
</dbReference>
<organism evidence="4 5">
    <name type="scientific">Papaver nudicaule</name>
    <name type="common">Iceland poppy</name>
    <dbReference type="NCBI Taxonomy" id="74823"/>
    <lineage>
        <taxon>Eukaryota</taxon>
        <taxon>Viridiplantae</taxon>
        <taxon>Streptophyta</taxon>
        <taxon>Embryophyta</taxon>
        <taxon>Tracheophyta</taxon>
        <taxon>Spermatophyta</taxon>
        <taxon>Magnoliopsida</taxon>
        <taxon>Ranunculales</taxon>
        <taxon>Papaveraceae</taxon>
        <taxon>Papaveroideae</taxon>
        <taxon>Papaver</taxon>
    </lineage>
</organism>
<dbReference type="InterPro" id="IPR050432">
    <property type="entry name" value="FAD-linked_Oxidoreductases_BP"/>
</dbReference>
<dbReference type="Gene3D" id="3.30.465.10">
    <property type="match status" value="1"/>
</dbReference>